<organism evidence="1 2">
    <name type="scientific">Monoraphidium neglectum</name>
    <dbReference type="NCBI Taxonomy" id="145388"/>
    <lineage>
        <taxon>Eukaryota</taxon>
        <taxon>Viridiplantae</taxon>
        <taxon>Chlorophyta</taxon>
        <taxon>core chlorophytes</taxon>
        <taxon>Chlorophyceae</taxon>
        <taxon>CS clade</taxon>
        <taxon>Sphaeropleales</taxon>
        <taxon>Selenastraceae</taxon>
        <taxon>Monoraphidium</taxon>
    </lineage>
</organism>
<gene>
    <name evidence="1" type="ORF">MNEG_11849</name>
</gene>
<dbReference type="Proteomes" id="UP000054498">
    <property type="component" value="Unassembled WGS sequence"/>
</dbReference>
<dbReference type="EMBL" id="KK103155">
    <property type="protein sequence ID" value="KIY96111.1"/>
    <property type="molecule type" value="Genomic_DNA"/>
</dbReference>
<dbReference type="GeneID" id="25729152"/>
<evidence type="ECO:0000313" key="2">
    <source>
        <dbReference type="Proteomes" id="UP000054498"/>
    </source>
</evidence>
<dbReference type="AlphaFoldDB" id="A0A0D2M4B8"/>
<evidence type="ECO:0000313" key="1">
    <source>
        <dbReference type="EMBL" id="KIY96111.1"/>
    </source>
</evidence>
<protein>
    <submittedName>
        <fullName evidence="1">Uncharacterized protein</fullName>
    </submittedName>
</protein>
<reference evidence="1 2" key="1">
    <citation type="journal article" date="2013" name="BMC Genomics">
        <title>Reconstruction of the lipid metabolism for the microalga Monoraphidium neglectum from its genome sequence reveals characteristics suitable for biofuel production.</title>
        <authorList>
            <person name="Bogen C."/>
            <person name="Al-Dilaimi A."/>
            <person name="Albersmeier A."/>
            <person name="Wichmann J."/>
            <person name="Grundmann M."/>
            <person name="Rupp O."/>
            <person name="Lauersen K.J."/>
            <person name="Blifernez-Klassen O."/>
            <person name="Kalinowski J."/>
            <person name="Goesmann A."/>
            <person name="Mussgnug J.H."/>
            <person name="Kruse O."/>
        </authorList>
    </citation>
    <scope>NUCLEOTIDE SEQUENCE [LARGE SCALE GENOMIC DNA]</scope>
    <source>
        <strain evidence="1 2">SAG 48.87</strain>
    </source>
</reference>
<name>A0A0D2M4B8_9CHLO</name>
<keyword evidence="2" id="KW-1185">Reference proteome</keyword>
<accession>A0A0D2M4B8</accession>
<proteinExistence type="predicted"/>
<dbReference type="RefSeq" id="XP_013895131.1">
    <property type="nucleotide sequence ID" value="XM_014039677.1"/>
</dbReference>
<dbReference type="KEGG" id="mng:MNEG_11849"/>
<sequence>MALLNNAWVDSYLDALLSAGLSTEAARRAGDTSASSADTPDSVDADTNIAAKYYVQTLMALDEGEGLGFGGGGAAVTHGRSGPDAVGTA</sequence>